<sequence length="312" mass="34028">MYLLLGLFVGSLLPIQTAFNSKMRGIVQSPFLASLFSFAIGTLFLAVIAIFQGVPLLIGSDVFARTPWWAYLGGLLGMLGLTANILLFPILGSVQTVILPILGQLLMSILIDHFGLFHTLLRPLSFIRFLGLISLIVGVLLIVFLPSYLQQKRQFMKKTKEPAPSKLLWQLTGIIAGMLMSTQVAINGFLGKQLHSSIHAAFISFSIGTFLVLVVVLSEKSYRKLQLSILKQAPKYVYLAGFFGASYVFCNAYLAPLIGTGAVVTLSLVGQIISSLVIDQFGLLGAIKKPIKFIQVIGIIFLFIGVLGIELY</sequence>
<feature type="transmembrane region" description="Helical" evidence="1">
    <location>
        <begin position="69"/>
        <end position="91"/>
    </location>
</feature>
<dbReference type="AlphaFoldDB" id="A0A366SHF5"/>
<dbReference type="Proteomes" id="UP000252800">
    <property type="component" value="Unassembled WGS sequence"/>
</dbReference>
<feature type="transmembrane region" description="Helical" evidence="1">
    <location>
        <begin position="167"/>
        <end position="186"/>
    </location>
</feature>
<evidence type="ECO:0008006" key="4">
    <source>
        <dbReference type="Google" id="ProtNLM"/>
    </source>
</evidence>
<dbReference type="InterPro" id="IPR006750">
    <property type="entry name" value="YdcZ"/>
</dbReference>
<feature type="transmembrane region" description="Helical" evidence="1">
    <location>
        <begin position="260"/>
        <end position="278"/>
    </location>
</feature>
<evidence type="ECO:0000313" key="3">
    <source>
        <dbReference type="Proteomes" id="UP000252800"/>
    </source>
</evidence>
<feature type="transmembrane region" description="Helical" evidence="1">
    <location>
        <begin position="198"/>
        <end position="216"/>
    </location>
</feature>
<reference evidence="2 3" key="1">
    <citation type="submission" date="2015-06" db="EMBL/GenBank/DDBJ databases">
        <title>The Genome Sequence of Enterococcus cecorum 170AEA1.</title>
        <authorList>
            <consortium name="The Broad Institute Genomics Platform"/>
            <consortium name="The Broad Institute Genome Sequencing Center for Infectious Disease"/>
            <person name="Earl A.M."/>
            <person name="Van Tyne D."/>
            <person name="Lebreton F."/>
            <person name="Saavedra J.T."/>
            <person name="Gilmore M.S."/>
            <person name="Manson McGuire A."/>
            <person name="Clock S."/>
            <person name="Crupain M."/>
            <person name="Rangan U."/>
            <person name="Young S."/>
            <person name="Abouelleil A."/>
            <person name="Cao P."/>
            <person name="Chapman S.B."/>
            <person name="Griggs A."/>
            <person name="Priest M."/>
            <person name="Shea T."/>
            <person name="Wortman J."/>
            <person name="Nusbaum C."/>
            <person name="Birren B."/>
        </authorList>
    </citation>
    <scope>NUCLEOTIDE SEQUENCE [LARGE SCALE GENOMIC DNA]</scope>
    <source>
        <strain evidence="2 3">170AEA1</strain>
    </source>
</reference>
<dbReference type="PANTHER" id="PTHR34821">
    <property type="entry name" value="INNER MEMBRANE PROTEIN YDCZ"/>
    <property type="match status" value="1"/>
</dbReference>
<accession>A0A366SHF5</accession>
<protein>
    <recommendedName>
        <fullName evidence="4">EamA-like transporter family protein</fullName>
    </recommendedName>
</protein>
<proteinExistence type="predicted"/>
<keyword evidence="1" id="KW-0812">Transmembrane</keyword>
<feature type="transmembrane region" description="Helical" evidence="1">
    <location>
        <begin position="126"/>
        <end position="146"/>
    </location>
</feature>
<feature type="transmembrane region" description="Helical" evidence="1">
    <location>
        <begin position="290"/>
        <end position="309"/>
    </location>
</feature>
<dbReference type="Pfam" id="PF04657">
    <property type="entry name" value="DMT_YdcZ"/>
    <property type="match status" value="2"/>
</dbReference>
<feature type="transmembrane region" description="Helical" evidence="1">
    <location>
        <begin position="33"/>
        <end position="57"/>
    </location>
</feature>
<dbReference type="EMBL" id="LEOY01000004">
    <property type="protein sequence ID" value="RBR30694.1"/>
    <property type="molecule type" value="Genomic_DNA"/>
</dbReference>
<keyword evidence="1" id="KW-1133">Transmembrane helix</keyword>
<name>A0A366SHF5_9ENTE</name>
<dbReference type="RefSeq" id="WP_113784133.1">
    <property type="nucleotide sequence ID" value="NZ_KZ845705.1"/>
</dbReference>
<gene>
    <name evidence="2" type="ORF">EB18_00705</name>
</gene>
<evidence type="ECO:0000313" key="2">
    <source>
        <dbReference type="EMBL" id="RBR30694.1"/>
    </source>
</evidence>
<feature type="transmembrane region" description="Helical" evidence="1">
    <location>
        <begin position="236"/>
        <end position="254"/>
    </location>
</feature>
<dbReference type="PANTHER" id="PTHR34821:SF2">
    <property type="entry name" value="INNER MEMBRANE PROTEIN YDCZ"/>
    <property type="match status" value="1"/>
</dbReference>
<keyword evidence="1" id="KW-0472">Membrane</keyword>
<dbReference type="GO" id="GO:0005886">
    <property type="term" value="C:plasma membrane"/>
    <property type="evidence" value="ECO:0007669"/>
    <property type="project" value="TreeGrafter"/>
</dbReference>
<comment type="caution">
    <text evidence="2">The sequence shown here is derived from an EMBL/GenBank/DDBJ whole genome shotgun (WGS) entry which is preliminary data.</text>
</comment>
<evidence type="ECO:0000256" key="1">
    <source>
        <dbReference type="SAM" id="Phobius"/>
    </source>
</evidence>
<organism evidence="2 3">
    <name type="scientific">Enterococcus cecorum</name>
    <dbReference type="NCBI Taxonomy" id="44008"/>
    <lineage>
        <taxon>Bacteria</taxon>
        <taxon>Bacillati</taxon>
        <taxon>Bacillota</taxon>
        <taxon>Bacilli</taxon>
        <taxon>Lactobacillales</taxon>
        <taxon>Enterococcaceae</taxon>
        <taxon>Enterococcus</taxon>
    </lineage>
</organism>